<comment type="caution">
    <text evidence="5">The sequence shown here is derived from an EMBL/GenBank/DDBJ whole genome shotgun (WGS) entry which is preliminary data.</text>
</comment>
<evidence type="ECO:0000256" key="2">
    <source>
        <dbReference type="SAM" id="MobiDB-lite"/>
    </source>
</evidence>
<evidence type="ECO:0000313" key="5">
    <source>
        <dbReference type="EMBL" id="CAG2001638.1"/>
    </source>
</evidence>
<dbReference type="PANTHER" id="PTHR46082:SF6">
    <property type="entry name" value="AAA+ ATPASE DOMAIN-CONTAINING PROTEIN-RELATED"/>
    <property type="match status" value="1"/>
</dbReference>
<sequence length="896" mass="99153">MGKLRHWLKSRSSTPIQQRETEGESVNLNPAPSTGQSSSLEQSSTLLFPDGVEVLVNPPDANVDLCFIHGLTGNRTSTWTGRGQPAPWPKTLLPSELPEACILTYGYDAYVVSKSVASSNRLIDHATNLLTDLTNDRRRRNASSRPIIFVAHSLGGLICKEAILLSRNNPNRARQDFFTHTKGVVFMGTPHRGSWMADWSRIPAKALGLVKSTNKTLLEVLETNNQYLESIHVRFLSMMREQREAGRQLEVACFFEELPLSTVGKVVSKESATFEGYDPITIHANHGDMVKFGSAEENGFKRVVGELAVWSSETGREGVIAELKRLLFTDLDGPRAALVGLGGVGKTQVALQLAHLVKNDSQSHQHYSVIWMPALSMASFEQACTRMIKIFDIEHGENEDPKEIFKDFLSSEEAGKWFLIIDNADNMKTLYGTTQEPGGIADFVPDCEHGCVLFTTRSREVAVTVAHTNVVELPEMDKKDARALLQSSLIQKEQMQDTVLADKLLDELAYLPLAITQASAYMKINKVSIKEYLGLLQNTDQDMVELLSVGFRDGTHYESAQGAVVTTWIVSFEQIRVLHKEAATLLLFAACLEPKAIPRALLPRFGTEQSMTRAIGTLCGYSFLSKREDGEMFDMHSLVHLATRRWNEDGSGGEGIQPLALARIAEAFPTDDWENREVWRQYLPHALRLLTSMDGDESEDVCKLGYWVGRCLYVDGKARQAMGILGHVVAVRERTLAEDHPSRLASQHELARAYEANGQIKEAVKLLEHVVTVWERTLAEDHPSQLASKHELAGAYRANGQIKEAVKLLEHVVAVGETTLAEDHPSRLASQHALAGAYEANGQIKEAVKLLEHVVAVEGTTLADDHPSRLASQHALAGAYEANGQIKEAVKLLEHV</sequence>
<reference evidence="5" key="1">
    <citation type="submission" date="2021-03" db="EMBL/GenBank/DDBJ databases">
        <authorList>
            <person name="Alouane T."/>
            <person name="Langin T."/>
            <person name="Bonhomme L."/>
        </authorList>
    </citation>
    <scope>NUCLEOTIDE SEQUENCE</scope>
    <source>
        <strain evidence="5">MDC_Fg202</strain>
    </source>
</reference>
<dbReference type="InterPro" id="IPR002182">
    <property type="entry name" value="NB-ARC"/>
</dbReference>
<name>A0A9N8RLR6_GIBZA</name>
<dbReference type="InterPro" id="IPR011990">
    <property type="entry name" value="TPR-like_helical_dom_sf"/>
</dbReference>
<dbReference type="EMBL" id="CAJPIJ010000169">
    <property type="protein sequence ID" value="CAG2001638.1"/>
    <property type="molecule type" value="Genomic_DNA"/>
</dbReference>
<dbReference type="GO" id="GO:0043531">
    <property type="term" value="F:ADP binding"/>
    <property type="evidence" value="ECO:0007669"/>
    <property type="project" value="InterPro"/>
</dbReference>
<dbReference type="Gene3D" id="1.25.40.10">
    <property type="entry name" value="Tetratricopeptide repeat domain"/>
    <property type="match status" value="1"/>
</dbReference>
<comment type="similarity">
    <text evidence="1">Belongs to the putative lipase ROG1 family.</text>
</comment>
<dbReference type="InterPro" id="IPR027417">
    <property type="entry name" value="P-loop_NTPase"/>
</dbReference>
<dbReference type="InterPro" id="IPR053137">
    <property type="entry name" value="NLR-like"/>
</dbReference>
<evidence type="ECO:0000259" key="3">
    <source>
        <dbReference type="Pfam" id="PF00931"/>
    </source>
</evidence>
<protein>
    <recommendedName>
        <fullName evidence="7">NB-ARC domain-containing protein</fullName>
    </recommendedName>
</protein>
<dbReference type="Pfam" id="PF13424">
    <property type="entry name" value="TPR_12"/>
    <property type="match status" value="1"/>
</dbReference>
<dbReference type="Gene3D" id="3.40.50.300">
    <property type="entry name" value="P-loop containing nucleotide triphosphate hydrolases"/>
    <property type="match status" value="1"/>
</dbReference>
<dbReference type="SUPFAM" id="SSF53474">
    <property type="entry name" value="alpha/beta-Hydrolases"/>
    <property type="match status" value="1"/>
</dbReference>
<accession>A0A9N8RLR6</accession>
<dbReference type="SUPFAM" id="SSF52540">
    <property type="entry name" value="P-loop containing nucleoside triphosphate hydrolases"/>
    <property type="match status" value="1"/>
</dbReference>
<dbReference type="InterPro" id="IPR007751">
    <property type="entry name" value="DUF676_lipase-like"/>
</dbReference>
<dbReference type="SUPFAM" id="SSF48452">
    <property type="entry name" value="TPR-like"/>
    <property type="match status" value="2"/>
</dbReference>
<gene>
    <name evidence="5" type="ORF">MDCFG202_LOCUS474828</name>
</gene>
<dbReference type="PANTHER" id="PTHR46082">
    <property type="entry name" value="ATP/GTP-BINDING PROTEIN-RELATED"/>
    <property type="match status" value="1"/>
</dbReference>
<dbReference type="InterPro" id="IPR029058">
    <property type="entry name" value="AB_hydrolase_fold"/>
</dbReference>
<organism evidence="5 6">
    <name type="scientific">Gibberella zeae</name>
    <name type="common">Wheat head blight fungus</name>
    <name type="synonym">Fusarium graminearum</name>
    <dbReference type="NCBI Taxonomy" id="5518"/>
    <lineage>
        <taxon>Eukaryota</taxon>
        <taxon>Fungi</taxon>
        <taxon>Dikarya</taxon>
        <taxon>Ascomycota</taxon>
        <taxon>Pezizomycotina</taxon>
        <taxon>Sordariomycetes</taxon>
        <taxon>Hypocreomycetidae</taxon>
        <taxon>Hypocreales</taxon>
        <taxon>Nectriaceae</taxon>
        <taxon>Fusarium</taxon>
    </lineage>
</organism>
<feature type="domain" description="DUF676" evidence="4">
    <location>
        <begin position="132"/>
        <end position="199"/>
    </location>
</feature>
<feature type="region of interest" description="Disordered" evidence="2">
    <location>
        <begin position="1"/>
        <end position="41"/>
    </location>
</feature>
<dbReference type="Pfam" id="PF13374">
    <property type="entry name" value="TPR_10"/>
    <property type="match status" value="1"/>
</dbReference>
<feature type="compositionally biased region" description="Polar residues" evidence="2">
    <location>
        <begin position="10"/>
        <end position="32"/>
    </location>
</feature>
<dbReference type="AlphaFoldDB" id="A0A9N8RLR6"/>
<dbReference type="Pfam" id="PF05057">
    <property type="entry name" value="DUF676"/>
    <property type="match status" value="1"/>
</dbReference>
<dbReference type="Pfam" id="PF00931">
    <property type="entry name" value="NB-ARC"/>
    <property type="match status" value="1"/>
</dbReference>
<dbReference type="Proteomes" id="UP000746612">
    <property type="component" value="Unassembled WGS sequence"/>
</dbReference>
<evidence type="ECO:0008006" key="7">
    <source>
        <dbReference type="Google" id="ProtNLM"/>
    </source>
</evidence>
<feature type="domain" description="NB-ARC" evidence="3">
    <location>
        <begin position="324"/>
        <end position="493"/>
    </location>
</feature>
<dbReference type="Gene3D" id="3.40.50.1820">
    <property type="entry name" value="alpha/beta hydrolase"/>
    <property type="match status" value="1"/>
</dbReference>
<proteinExistence type="inferred from homology"/>
<evidence type="ECO:0000256" key="1">
    <source>
        <dbReference type="ARBA" id="ARBA00007920"/>
    </source>
</evidence>
<evidence type="ECO:0000313" key="6">
    <source>
        <dbReference type="Proteomes" id="UP000746612"/>
    </source>
</evidence>
<evidence type="ECO:0000259" key="4">
    <source>
        <dbReference type="Pfam" id="PF05057"/>
    </source>
</evidence>
<feature type="non-terminal residue" evidence="5">
    <location>
        <position position="896"/>
    </location>
</feature>